<reference evidence="1" key="1">
    <citation type="journal article" date="2020" name="Nature">
        <title>Giant virus diversity and host interactions through global metagenomics.</title>
        <authorList>
            <person name="Schulz F."/>
            <person name="Roux S."/>
            <person name="Paez-Espino D."/>
            <person name="Jungbluth S."/>
            <person name="Walsh D.A."/>
            <person name="Denef V.J."/>
            <person name="McMahon K.D."/>
            <person name="Konstantinidis K.T."/>
            <person name="Eloe-Fadrosh E.A."/>
            <person name="Kyrpides N.C."/>
            <person name="Woyke T."/>
        </authorList>
    </citation>
    <scope>NUCLEOTIDE SEQUENCE</scope>
    <source>
        <strain evidence="1">GVMAG-M-3300021963-12</strain>
    </source>
</reference>
<protein>
    <submittedName>
        <fullName evidence="1">Uncharacterized protein</fullName>
    </submittedName>
</protein>
<name>A0A6C0CSM1_9ZZZZ</name>
<dbReference type="AlphaFoldDB" id="A0A6C0CSM1"/>
<evidence type="ECO:0000313" key="1">
    <source>
        <dbReference type="EMBL" id="QHT07538.1"/>
    </source>
</evidence>
<organism evidence="1">
    <name type="scientific">viral metagenome</name>
    <dbReference type="NCBI Taxonomy" id="1070528"/>
    <lineage>
        <taxon>unclassified sequences</taxon>
        <taxon>metagenomes</taxon>
        <taxon>organismal metagenomes</taxon>
    </lineage>
</organism>
<dbReference type="EMBL" id="MN739482">
    <property type="protein sequence ID" value="QHT07538.1"/>
    <property type="molecule type" value="Genomic_DNA"/>
</dbReference>
<accession>A0A6C0CSM1</accession>
<sequence>MDAAVQALLALRQEGYVHPFKNLENAVPDIRREYLAKEAARQRLRKAKKLLRYKKS</sequence>
<proteinExistence type="predicted"/>